<keyword evidence="2" id="KW-1185">Reference proteome</keyword>
<accession>A0A4P6XQR0</accession>
<protein>
    <submittedName>
        <fullName evidence="1">Uncharacterized protein</fullName>
    </submittedName>
</protein>
<dbReference type="Proteomes" id="UP000292447">
    <property type="component" value="Chromosome V"/>
</dbReference>
<evidence type="ECO:0000313" key="2">
    <source>
        <dbReference type="Proteomes" id="UP000292447"/>
    </source>
</evidence>
<evidence type="ECO:0000313" key="1">
    <source>
        <dbReference type="EMBL" id="QBM89877.1"/>
    </source>
</evidence>
<proteinExistence type="predicted"/>
<dbReference type="EMBL" id="CP034460">
    <property type="protein sequence ID" value="QBM89877.1"/>
    <property type="molecule type" value="Genomic_DNA"/>
</dbReference>
<sequence length="479" mass="54716">MTQELNQIKLLRQRVAEINKAKEAQPDAVQRKRYSLKKEFLEQAANGLPGKNPFAIPSDNDTRFTTFGDIKNTVQNTWKRCSDAFADSSLRERLCKLVCNNISLSRERDRILLLEDPWVNVGDARFHHPKLDASKRHLMISFASTTRLGIRNKISEKLSAGKLSLSTTYSKLRGRDPANPRDYASNKYSQVVFDADFDRKWQLGFCPDVYISSKPNSAVLDKSRRRAGRNQQRTYKRLAPYDTLTMYSSIKSAPLDVEEYAELHRQSTPVDVNKLLTEFEGLEAVYITDEAHFFINNLADNTNEDKRKLVNLVLSLMAQTATTRASRDAQSVVSRMASVLRPKPKPKLLKPPSIGLLQASLRPLLLVEDSRLCLRIPETPDTRKKEREPTIFELTEEESLKPTASPSVQSKLRDLKLVRRRSQRRNSFVVPVWKNFVNERNKLKTEGASEGKRRLAAVVKKIQARPLADKMDSDTEVFI</sequence>
<name>A0A4P6XQR0_9ASCO</name>
<dbReference type="AlphaFoldDB" id="A0A4P6XQR0"/>
<organism evidence="1 2">
    <name type="scientific">Metschnikowia aff. pulcherrima</name>
    <dbReference type="NCBI Taxonomy" id="2163413"/>
    <lineage>
        <taxon>Eukaryota</taxon>
        <taxon>Fungi</taxon>
        <taxon>Dikarya</taxon>
        <taxon>Ascomycota</taxon>
        <taxon>Saccharomycotina</taxon>
        <taxon>Pichiomycetes</taxon>
        <taxon>Metschnikowiaceae</taxon>
        <taxon>Metschnikowia</taxon>
    </lineage>
</organism>
<reference evidence="2" key="1">
    <citation type="submission" date="2019-03" db="EMBL/GenBank/DDBJ databases">
        <title>Snf2 controls pulcherriminic acid biosynthesis and connects pigmentation and antifungal activity of the yeast Metschnikowia pulcherrima.</title>
        <authorList>
            <person name="Gore-Lloyd D."/>
            <person name="Sumann I."/>
            <person name="Brachmann A.O."/>
            <person name="Schneeberger K."/>
            <person name="Ortiz-Merino R.A."/>
            <person name="Moreno-Beltran M."/>
            <person name="Schlaefli M."/>
            <person name="Kirner P."/>
            <person name="Santos Kron A."/>
            <person name="Wolfe K.H."/>
            <person name="Piel J."/>
            <person name="Ahrens C.H."/>
            <person name="Henk D."/>
            <person name="Freimoser F.M."/>
        </authorList>
    </citation>
    <scope>NUCLEOTIDE SEQUENCE [LARGE SCALE GENOMIC DNA]</scope>
    <source>
        <strain evidence="2">APC 1.2</strain>
    </source>
</reference>
<gene>
    <name evidence="1" type="ORF">METSCH_E01110</name>
</gene>